<proteinExistence type="predicted"/>
<dbReference type="InterPro" id="IPR027417">
    <property type="entry name" value="P-loop_NTPase"/>
</dbReference>
<dbReference type="SUPFAM" id="SSF52540">
    <property type="entry name" value="P-loop containing nucleoside triphosphate hydrolases"/>
    <property type="match status" value="1"/>
</dbReference>
<evidence type="ECO:0000313" key="3">
    <source>
        <dbReference type="Proteomes" id="UP000070544"/>
    </source>
</evidence>
<name>A0A139AMM3_GONPJ</name>
<dbReference type="OrthoDB" id="3231855at2759"/>
<sequence>MSSDAHSAARPVPGLDSVLAVDPPPIPHDLLLVILRGAPGSGKSSLARSIPHPHGIVLSTDDFFLVPRSAAVHLALAHPPTPANANASDSDPVYAFDPSLLQAAHAWNQERCRIAIQRGLSPIIVDNTNTQRWEARPYVEAAIAASPPYAVEFREPDTPWWIARDVEEMARRNTHGVPLEAVRGMIARWEPGPWTVQEVIVAQRPQFGGRPARGDDVGGRGRGDDAGGRRRRERGGQDGQDGHGQRGEHHTRDRAGPHDMRSRRWDDRGDDDSSSYKPDGRGPYYRRDDRGDYDSSSYNHAGREPHHQAPRSTGQRYDCSQPYGDRHTHAHVLSDRHEW</sequence>
<dbReference type="PANTHER" id="PTHR13308:SF40">
    <property type="entry name" value="NEDD4-BINDING PROTEIN 2-LIKE 1"/>
    <property type="match status" value="1"/>
</dbReference>
<feature type="compositionally biased region" description="Basic and acidic residues" evidence="1">
    <location>
        <begin position="324"/>
        <end position="339"/>
    </location>
</feature>
<accession>A0A139AMM3</accession>
<protein>
    <recommendedName>
        <fullName evidence="4">P-loop containing nucleoside triphosphate hydrolase protein</fullName>
    </recommendedName>
</protein>
<keyword evidence="3" id="KW-1185">Reference proteome</keyword>
<feature type="region of interest" description="Disordered" evidence="1">
    <location>
        <begin position="202"/>
        <end position="339"/>
    </location>
</feature>
<gene>
    <name evidence="2" type="ORF">M427DRAFT_236953</name>
</gene>
<reference evidence="2 3" key="1">
    <citation type="journal article" date="2015" name="Genome Biol. Evol.">
        <title>Phylogenomic analyses indicate that early fungi evolved digesting cell walls of algal ancestors of land plants.</title>
        <authorList>
            <person name="Chang Y."/>
            <person name="Wang S."/>
            <person name="Sekimoto S."/>
            <person name="Aerts A.L."/>
            <person name="Choi C."/>
            <person name="Clum A."/>
            <person name="LaButti K.M."/>
            <person name="Lindquist E.A."/>
            <person name="Yee Ngan C."/>
            <person name="Ohm R.A."/>
            <person name="Salamov A.A."/>
            <person name="Grigoriev I.V."/>
            <person name="Spatafora J.W."/>
            <person name="Berbee M.L."/>
        </authorList>
    </citation>
    <scope>NUCLEOTIDE SEQUENCE [LARGE SCALE GENOMIC DNA]</scope>
    <source>
        <strain evidence="2 3">JEL478</strain>
    </source>
</reference>
<dbReference type="AlphaFoldDB" id="A0A139AMM3"/>
<evidence type="ECO:0008006" key="4">
    <source>
        <dbReference type="Google" id="ProtNLM"/>
    </source>
</evidence>
<dbReference type="PANTHER" id="PTHR13308">
    <property type="entry name" value="NEDD4-BINDING PROTEIN 2-LIKE 1"/>
    <property type="match status" value="1"/>
</dbReference>
<evidence type="ECO:0000313" key="2">
    <source>
        <dbReference type="EMBL" id="KXS17999.1"/>
    </source>
</evidence>
<organism evidence="2 3">
    <name type="scientific">Gonapodya prolifera (strain JEL478)</name>
    <name type="common">Monoblepharis prolifera</name>
    <dbReference type="NCBI Taxonomy" id="1344416"/>
    <lineage>
        <taxon>Eukaryota</taxon>
        <taxon>Fungi</taxon>
        <taxon>Fungi incertae sedis</taxon>
        <taxon>Chytridiomycota</taxon>
        <taxon>Chytridiomycota incertae sedis</taxon>
        <taxon>Monoblepharidomycetes</taxon>
        <taxon>Monoblepharidales</taxon>
        <taxon>Gonapodyaceae</taxon>
        <taxon>Gonapodya</taxon>
    </lineage>
</organism>
<dbReference type="Gene3D" id="3.40.50.300">
    <property type="entry name" value="P-loop containing nucleotide triphosphate hydrolases"/>
    <property type="match status" value="1"/>
</dbReference>
<feature type="compositionally biased region" description="Basic and acidic residues" evidence="1">
    <location>
        <begin position="212"/>
        <end position="267"/>
    </location>
</feature>
<dbReference type="STRING" id="1344416.A0A139AMM3"/>
<evidence type="ECO:0000256" key="1">
    <source>
        <dbReference type="SAM" id="MobiDB-lite"/>
    </source>
</evidence>
<dbReference type="InterPro" id="IPR026302">
    <property type="entry name" value="NEDD4-bd_p2"/>
</dbReference>
<dbReference type="Proteomes" id="UP000070544">
    <property type="component" value="Unassembled WGS sequence"/>
</dbReference>
<dbReference type="Pfam" id="PF13671">
    <property type="entry name" value="AAA_33"/>
    <property type="match status" value="1"/>
</dbReference>
<dbReference type="EMBL" id="KQ965744">
    <property type="protein sequence ID" value="KXS17999.1"/>
    <property type="molecule type" value="Genomic_DNA"/>
</dbReference>